<proteinExistence type="predicted"/>
<evidence type="ECO:0000313" key="2">
    <source>
        <dbReference type="Proteomes" id="UP000199002"/>
    </source>
</evidence>
<name>A0A1H4FKT2_9BURK</name>
<dbReference type="EMBL" id="FNQJ01000067">
    <property type="protein sequence ID" value="SEA97338.1"/>
    <property type="molecule type" value="Genomic_DNA"/>
</dbReference>
<dbReference type="AlphaFoldDB" id="A0A1H4FKT2"/>
<dbReference type="RefSeq" id="WP_092701690.1">
    <property type="nucleotide sequence ID" value="NZ_FNQJ01000067.1"/>
</dbReference>
<organism evidence="1 2">
    <name type="scientific">Acidovorax soli</name>
    <dbReference type="NCBI Taxonomy" id="592050"/>
    <lineage>
        <taxon>Bacteria</taxon>
        <taxon>Pseudomonadati</taxon>
        <taxon>Pseudomonadota</taxon>
        <taxon>Betaproteobacteria</taxon>
        <taxon>Burkholderiales</taxon>
        <taxon>Comamonadaceae</taxon>
        <taxon>Acidovorax</taxon>
    </lineage>
</organism>
<evidence type="ECO:0000313" key="1">
    <source>
        <dbReference type="EMBL" id="SEA97338.1"/>
    </source>
</evidence>
<dbReference type="STRING" id="592050.SAMN05421875_1676"/>
<dbReference type="GeneID" id="34231308"/>
<sequence>MTINSPWNYPTLLCTPPWKIEGMFQTETVLPLEPEAYTITQEGEIWRVTVKHSGSVLYEGSGPVELVESPAPF</sequence>
<accession>A0A1H4FKT2</accession>
<dbReference type="Proteomes" id="UP000199002">
    <property type="component" value="Unassembled WGS sequence"/>
</dbReference>
<gene>
    <name evidence="1" type="ORF">SAMN05421875_1676</name>
</gene>
<protein>
    <submittedName>
        <fullName evidence="1">Uncharacterized protein</fullName>
    </submittedName>
</protein>
<keyword evidence="2" id="KW-1185">Reference proteome</keyword>
<reference evidence="2" key="1">
    <citation type="submission" date="2016-10" db="EMBL/GenBank/DDBJ databases">
        <authorList>
            <person name="Varghese N."/>
            <person name="Submissions S."/>
        </authorList>
    </citation>
    <scope>NUCLEOTIDE SEQUENCE [LARGE SCALE GENOMIC DNA]</scope>
    <source>
        <strain evidence="2">DSM 25157</strain>
    </source>
</reference>